<keyword evidence="3" id="KW-1185">Reference proteome</keyword>
<evidence type="ECO:0000313" key="2">
    <source>
        <dbReference type="EMBL" id="KAJ1200503.1"/>
    </source>
</evidence>
<evidence type="ECO:0000313" key="3">
    <source>
        <dbReference type="Proteomes" id="UP001066276"/>
    </source>
</evidence>
<protein>
    <submittedName>
        <fullName evidence="2">Uncharacterized protein</fullName>
    </submittedName>
</protein>
<feature type="region of interest" description="Disordered" evidence="1">
    <location>
        <begin position="54"/>
        <end position="86"/>
    </location>
</feature>
<name>A0AAV7VGR6_PLEWA</name>
<proteinExistence type="predicted"/>
<organism evidence="2 3">
    <name type="scientific">Pleurodeles waltl</name>
    <name type="common">Iberian ribbed newt</name>
    <dbReference type="NCBI Taxonomy" id="8319"/>
    <lineage>
        <taxon>Eukaryota</taxon>
        <taxon>Metazoa</taxon>
        <taxon>Chordata</taxon>
        <taxon>Craniata</taxon>
        <taxon>Vertebrata</taxon>
        <taxon>Euteleostomi</taxon>
        <taxon>Amphibia</taxon>
        <taxon>Batrachia</taxon>
        <taxon>Caudata</taxon>
        <taxon>Salamandroidea</taxon>
        <taxon>Salamandridae</taxon>
        <taxon>Pleurodelinae</taxon>
        <taxon>Pleurodeles</taxon>
    </lineage>
</organism>
<accession>A0AAV7VGR6</accession>
<dbReference type="EMBL" id="JANPWB010000003">
    <property type="protein sequence ID" value="KAJ1200503.1"/>
    <property type="molecule type" value="Genomic_DNA"/>
</dbReference>
<reference evidence="2" key="1">
    <citation type="journal article" date="2022" name="bioRxiv">
        <title>Sequencing and chromosome-scale assembly of the giantPleurodeles waltlgenome.</title>
        <authorList>
            <person name="Brown T."/>
            <person name="Elewa A."/>
            <person name="Iarovenko S."/>
            <person name="Subramanian E."/>
            <person name="Araus A.J."/>
            <person name="Petzold A."/>
            <person name="Susuki M."/>
            <person name="Suzuki K.-i.T."/>
            <person name="Hayashi T."/>
            <person name="Toyoda A."/>
            <person name="Oliveira C."/>
            <person name="Osipova E."/>
            <person name="Leigh N.D."/>
            <person name="Simon A."/>
            <person name="Yun M.H."/>
        </authorList>
    </citation>
    <scope>NUCLEOTIDE SEQUENCE</scope>
    <source>
        <strain evidence="2">20211129_DDA</strain>
        <tissue evidence="2">Liver</tissue>
    </source>
</reference>
<gene>
    <name evidence="2" type="ORF">NDU88_004327</name>
</gene>
<dbReference type="AlphaFoldDB" id="A0AAV7VGR6"/>
<evidence type="ECO:0000256" key="1">
    <source>
        <dbReference type="SAM" id="MobiDB-lite"/>
    </source>
</evidence>
<sequence length="86" mass="9162">MTSLVAYPCLAVVYPRFTRIHAVTYVPRAGRAGGRTSSRATADACVKRAPSAREISAAARRSHGEAAPPAVYQSRPSPAARVPREL</sequence>
<comment type="caution">
    <text evidence="2">The sequence shown here is derived from an EMBL/GenBank/DDBJ whole genome shotgun (WGS) entry which is preliminary data.</text>
</comment>
<dbReference type="Proteomes" id="UP001066276">
    <property type="component" value="Chromosome 2_1"/>
</dbReference>